<dbReference type="InterPro" id="IPR021225">
    <property type="entry name" value="Tlde1_dom"/>
</dbReference>
<gene>
    <name evidence="2" type="ORF">NK718_00085</name>
</gene>
<reference evidence="2 3" key="1">
    <citation type="submission" date="2022-07" db="EMBL/GenBank/DDBJ databases">
        <authorList>
            <person name="Li W.-J."/>
            <person name="Deng Q.-Q."/>
        </authorList>
    </citation>
    <scope>NUCLEOTIDE SEQUENCE [LARGE SCALE GENOMIC DNA]</scope>
    <source>
        <strain evidence="2 3">SYSU M60028</strain>
    </source>
</reference>
<proteinExistence type="predicted"/>
<feature type="domain" description="Tlde1" evidence="1">
    <location>
        <begin position="252"/>
        <end position="354"/>
    </location>
</feature>
<accession>A0ABT1L6A1</accession>
<dbReference type="RefSeq" id="WP_254737270.1">
    <property type="nucleotide sequence ID" value="NZ_JANCLU010000001.1"/>
</dbReference>
<keyword evidence="3" id="KW-1185">Reference proteome</keyword>
<organism evidence="2 3">
    <name type="scientific">Alsobacter ponti</name>
    <dbReference type="NCBI Taxonomy" id="2962936"/>
    <lineage>
        <taxon>Bacteria</taxon>
        <taxon>Pseudomonadati</taxon>
        <taxon>Pseudomonadota</taxon>
        <taxon>Alphaproteobacteria</taxon>
        <taxon>Hyphomicrobiales</taxon>
        <taxon>Alsobacteraceae</taxon>
        <taxon>Alsobacter</taxon>
    </lineage>
</organism>
<evidence type="ECO:0000259" key="1">
    <source>
        <dbReference type="Pfam" id="PF10908"/>
    </source>
</evidence>
<evidence type="ECO:0000313" key="2">
    <source>
        <dbReference type="EMBL" id="MCP8936901.1"/>
    </source>
</evidence>
<evidence type="ECO:0000313" key="3">
    <source>
        <dbReference type="Proteomes" id="UP001205890"/>
    </source>
</evidence>
<dbReference type="Proteomes" id="UP001205890">
    <property type="component" value="Unassembled WGS sequence"/>
</dbReference>
<sequence>MASSFPSRRRASQRRRAFPLTMEARRAAGAAVLLAGVAAATPAGVFLTSAPDLDPGTAAAALAPAASPVRDPELAGMLFSGPTPLGAFASRTGFAPLVAGGLAWAPQTAPAAVIATVSRPPVDAPMRAAALTPGEIAAPVAPSIDIPLPPQNPFRVQAAAPVPVVVASRAPRSSAPARVAAGVAEPAEQKGFLERLFGVGESKPETALAYAPADSGGLRGGLAGEPQNPAARGGTAVYDISAKVVILPNGRRLEAHSGLGDLMDDPRSARVKMRGVTPPNVYTLRLREQLFHGVRAIRLTPVDESRMHGRDGMLAHTYMLGPRGDSNGCVSFKDYDAFLTAFLRGEVSRLVVVETATSNLAWASPAR</sequence>
<comment type="caution">
    <text evidence="2">The sequence shown here is derived from an EMBL/GenBank/DDBJ whole genome shotgun (WGS) entry which is preliminary data.</text>
</comment>
<protein>
    <submittedName>
        <fullName evidence="2">DUF2778 domain-containing protein</fullName>
    </submittedName>
</protein>
<dbReference type="Pfam" id="PF10908">
    <property type="entry name" value="Tlde1_dom"/>
    <property type="match status" value="1"/>
</dbReference>
<name>A0ABT1L6A1_9HYPH</name>
<dbReference type="EMBL" id="JANCLU010000001">
    <property type="protein sequence ID" value="MCP8936901.1"/>
    <property type="molecule type" value="Genomic_DNA"/>
</dbReference>